<dbReference type="GO" id="GO:0004674">
    <property type="term" value="F:protein serine/threonine kinase activity"/>
    <property type="evidence" value="ECO:0007669"/>
    <property type="project" value="UniProtKB-KW"/>
</dbReference>
<feature type="signal peptide" evidence="9">
    <location>
        <begin position="1"/>
        <end position="19"/>
    </location>
</feature>
<keyword evidence="6" id="KW-0067">ATP-binding</keyword>
<reference evidence="11" key="1">
    <citation type="journal article" date="2020" name="Stud. Mycol.">
        <title>101 Dothideomycetes genomes: a test case for predicting lifestyles and emergence of pathogens.</title>
        <authorList>
            <person name="Haridas S."/>
            <person name="Albert R."/>
            <person name="Binder M."/>
            <person name="Bloem J."/>
            <person name="Labutti K."/>
            <person name="Salamov A."/>
            <person name="Andreopoulos B."/>
            <person name="Baker S."/>
            <person name="Barry K."/>
            <person name="Bills G."/>
            <person name="Bluhm B."/>
            <person name="Cannon C."/>
            <person name="Castanera R."/>
            <person name="Culley D."/>
            <person name="Daum C."/>
            <person name="Ezra D."/>
            <person name="Gonzalez J."/>
            <person name="Henrissat B."/>
            <person name="Kuo A."/>
            <person name="Liang C."/>
            <person name="Lipzen A."/>
            <person name="Lutzoni F."/>
            <person name="Magnuson J."/>
            <person name="Mondo S."/>
            <person name="Nolan M."/>
            <person name="Ohm R."/>
            <person name="Pangilinan J."/>
            <person name="Park H.-J."/>
            <person name="Ramirez L."/>
            <person name="Alfaro M."/>
            <person name="Sun H."/>
            <person name="Tritt A."/>
            <person name="Yoshinaga Y."/>
            <person name="Zwiers L.-H."/>
            <person name="Turgeon B."/>
            <person name="Goodwin S."/>
            <person name="Spatafora J."/>
            <person name="Crous P."/>
            <person name="Grigoriev I."/>
        </authorList>
    </citation>
    <scope>NUCLEOTIDE SEQUENCE</scope>
    <source>
        <strain evidence="11">CBS 116005</strain>
    </source>
</reference>
<comment type="catalytic activity">
    <reaction evidence="8">
        <text>L-seryl-[protein] + ATP = O-phospho-L-seryl-[protein] + ADP + H(+)</text>
        <dbReference type="Rhea" id="RHEA:17989"/>
        <dbReference type="Rhea" id="RHEA-COMP:9863"/>
        <dbReference type="Rhea" id="RHEA-COMP:11604"/>
        <dbReference type="ChEBI" id="CHEBI:15378"/>
        <dbReference type="ChEBI" id="CHEBI:29999"/>
        <dbReference type="ChEBI" id="CHEBI:30616"/>
        <dbReference type="ChEBI" id="CHEBI:83421"/>
        <dbReference type="ChEBI" id="CHEBI:456216"/>
        <dbReference type="EC" id="2.7.11.1"/>
    </reaction>
</comment>
<dbReference type="PANTHER" id="PTHR45998">
    <property type="entry name" value="SERINE/THREONINE-PROTEIN KINASE 16"/>
    <property type="match status" value="1"/>
</dbReference>
<keyword evidence="2" id="KW-0723">Serine/threonine-protein kinase</keyword>
<feature type="domain" description="Protein kinase" evidence="10">
    <location>
        <begin position="55"/>
        <end position="387"/>
    </location>
</feature>
<dbReference type="InterPro" id="IPR011009">
    <property type="entry name" value="Kinase-like_dom_sf"/>
</dbReference>
<dbReference type="InterPro" id="IPR000719">
    <property type="entry name" value="Prot_kinase_dom"/>
</dbReference>
<keyword evidence="12" id="KW-1185">Reference proteome</keyword>
<dbReference type="SUPFAM" id="SSF56112">
    <property type="entry name" value="Protein kinase-like (PK-like)"/>
    <property type="match status" value="1"/>
</dbReference>
<proteinExistence type="predicted"/>
<protein>
    <recommendedName>
        <fullName evidence="1">non-specific serine/threonine protein kinase</fullName>
        <ecNumber evidence="1">2.7.11.1</ecNumber>
    </recommendedName>
</protein>
<dbReference type="GO" id="GO:0005737">
    <property type="term" value="C:cytoplasm"/>
    <property type="evidence" value="ECO:0007669"/>
    <property type="project" value="TreeGrafter"/>
</dbReference>
<dbReference type="Proteomes" id="UP000799436">
    <property type="component" value="Unassembled WGS sequence"/>
</dbReference>
<dbReference type="EMBL" id="ML995890">
    <property type="protein sequence ID" value="KAF2765484.1"/>
    <property type="molecule type" value="Genomic_DNA"/>
</dbReference>
<keyword evidence="4" id="KW-0547">Nucleotide-binding</keyword>
<evidence type="ECO:0000256" key="6">
    <source>
        <dbReference type="ARBA" id="ARBA00022840"/>
    </source>
</evidence>
<dbReference type="Gene3D" id="1.10.510.10">
    <property type="entry name" value="Transferase(Phosphotransferase) domain 1"/>
    <property type="match status" value="1"/>
</dbReference>
<feature type="non-terminal residue" evidence="11">
    <location>
        <position position="387"/>
    </location>
</feature>
<dbReference type="PROSITE" id="PS50011">
    <property type="entry name" value="PROTEIN_KINASE_DOM"/>
    <property type="match status" value="1"/>
</dbReference>
<sequence length="387" mass="44699">LIVNLLAILSFLHLHHVYRWALWAKYSPTDFGDVEFEFDMTEQQLQARREMLEARSQWKRIGGGYEGTTYAWNGHAIKTYHHPMWQLPTLRNCVPREAEQALVEEKERVPTRWPAEIPASVLLAGRENGSWMGPSGFIPVTDFFFASTAQKQPGEWHLVTPLVAGGNLLDVVGRMRVSGAFLDYRQVDEHFRPSFHRVLETLQAMHDRGFCHDDIKADNVFVGDGDADWILGDLGSVREVANPFHRSRIWQNHRQRPDCRANDAFRAVNMYLGLLRELANDRGRFDEALFEGREPWSRLYWMAEEARSALSASKVLQWSKTDEPADAPEHYLSEYGPRPPDIWNPFMLLLLGRDRMVRRSADRTMGFQVSETWERIFALTDLFGAPV</sequence>
<keyword evidence="3" id="KW-0808">Transferase</keyword>
<keyword evidence="5" id="KW-0418">Kinase</keyword>
<feature type="non-terminal residue" evidence="11">
    <location>
        <position position="1"/>
    </location>
</feature>
<evidence type="ECO:0000256" key="1">
    <source>
        <dbReference type="ARBA" id="ARBA00012513"/>
    </source>
</evidence>
<evidence type="ECO:0000256" key="9">
    <source>
        <dbReference type="SAM" id="SignalP"/>
    </source>
</evidence>
<evidence type="ECO:0000256" key="4">
    <source>
        <dbReference type="ARBA" id="ARBA00022741"/>
    </source>
</evidence>
<evidence type="ECO:0000256" key="5">
    <source>
        <dbReference type="ARBA" id="ARBA00022777"/>
    </source>
</evidence>
<dbReference type="OrthoDB" id="5337378at2759"/>
<evidence type="ECO:0000256" key="7">
    <source>
        <dbReference type="ARBA" id="ARBA00047899"/>
    </source>
</evidence>
<comment type="catalytic activity">
    <reaction evidence="7">
        <text>L-threonyl-[protein] + ATP = O-phospho-L-threonyl-[protein] + ADP + H(+)</text>
        <dbReference type="Rhea" id="RHEA:46608"/>
        <dbReference type="Rhea" id="RHEA-COMP:11060"/>
        <dbReference type="Rhea" id="RHEA-COMP:11605"/>
        <dbReference type="ChEBI" id="CHEBI:15378"/>
        <dbReference type="ChEBI" id="CHEBI:30013"/>
        <dbReference type="ChEBI" id="CHEBI:30616"/>
        <dbReference type="ChEBI" id="CHEBI:61977"/>
        <dbReference type="ChEBI" id="CHEBI:456216"/>
        <dbReference type="EC" id="2.7.11.1"/>
    </reaction>
</comment>
<dbReference type="InterPro" id="IPR052239">
    <property type="entry name" value="Ser/Thr-specific_kinases"/>
</dbReference>
<evidence type="ECO:0000313" key="11">
    <source>
        <dbReference type="EMBL" id="KAF2765484.1"/>
    </source>
</evidence>
<gene>
    <name evidence="11" type="ORF">EJ03DRAFT_258862</name>
</gene>
<organism evidence="11 12">
    <name type="scientific">Teratosphaeria nubilosa</name>
    <dbReference type="NCBI Taxonomy" id="161662"/>
    <lineage>
        <taxon>Eukaryota</taxon>
        <taxon>Fungi</taxon>
        <taxon>Dikarya</taxon>
        <taxon>Ascomycota</taxon>
        <taxon>Pezizomycotina</taxon>
        <taxon>Dothideomycetes</taxon>
        <taxon>Dothideomycetidae</taxon>
        <taxon>Mycosphaerellales</taxon>
        <taxon>Teratosphaeriaceae</taxon>
        <taxon>Teratosphaeria</taxon>
    </lineage>
</organism>
<dbReference type="EC" id="2.7.11.1" evidence="1"/>
<dbReference type="PROSITE" id="PS00108">
    <property type="entry name" value="PROTEIN_KINASE_ST"/>
    <property type="match status" value="1"/>
</dbReference>
<evidence type="ECO:0000259" key="10">
    <source>
        <dbReference type="PROSITE" id="PS50011"/>
    </source>
</evidence>
<evidence type="ECO:0000256" key="3">
    <source>
        <dbReference type="ARBA" id="ARBA00022679"/>
    </source>
</evidence>
<name>A0A6G1KZS2_9PEZI</name>
<dbReference type="PANTHER" id="PTHR45998:SF2">
    <property type="entry name" value="SERINE_THREONINE-PROTEIN KINASE 16"/>
    <property type="match status" value="1"/>
</dbReference>
<evidence type="ECO:0000256" key="2">
    <source>
        <dbReference type="ARBA" id="ARBA00022527"/>
    </source>
</evidence>
<accession>A0A6G1KZS2</accession>
<keyword evidence="9" id="KW-0732">Signal</keyword>
<evidence type="ECO:0000256" key="8">
    <source>
        <dbReference type="ARBA" id="ARBA00048679"/>
    </source>
</evidence>
<dbReference type="AlphaFoldDB" id="A0A6G1KZS2"/>
<evidence type="ECO:0000313" key="12">
    <source>
        <dbReference type="Proteomes" id="UP000799436"/>
    </source>
</evidence>
<feature type="chain" id="PRO_5026174577" description="non-specific serine/threonine protein kinase" evidence="9">
    <location>
        <begin position="20"/>
        <end position="387"/>
    </location>
</feature>
<dbReference type="InterPro" id="IPR008271">
    <property type="entry name" value="Ser/Thr_kinase_AS"/>
</dbReference>
<dbReference type="GO" id="GO:0005524">
    <property type="term" value="F:ATP binding"/>
    <property type="evidence" value="ECO:0007669"/>
    <property type="project" value="UniProtKB-KW"/>
</dbReference>